<evidence type="ECO:0000256" key="2">
    <source>
        <dbReference type="ARBA" id="ARBA00022643"/>
    </source>
</evidence>
<sequence length="217" mass="23868">MKVLAINGSPRKTWNTATLLKKALEGAASQGAVTELVHLYDLTYKGCTSCFACKMIGGPSNGRCAMQDELRPILEKIETEVDALILGSPIYFGQMSGEMRSFFERLLFAPLVYSQPPRSIFPRTVPSAVILTMNVTEELSRQIGYEAMFNATQGALSRNFGTAAEILCCFDTCQFADYSKVVMEYMDPAHKMARRTEAFPEDCQRAFALGARLAGGS</sequence>
<dbReference type="EMBL" id="CP002364">
    <property type="protein sequence ID" value="ADW17325.1"/>
    <property type="molecule type" value="Genomic_DNA"/>
</dbReference>
<dbReference type="Pfam" id="PF03358">
    <property type="entry name" value="FMN_red"/>
    <property type="match status" value="1"/>
</dbReference>
<dbReference type="Proteomes" id="UP000006365">
    <property type="component" value="Chromosome"/>
</dbReference>
<proteinExistence type="predicted"/>
<accession>A0A7U3YL09</accession>
<keyword evidence="1" id="KW-0285">Flavoprotein</keyword>
<dbReference type="GO" id="GO:0016491">
    <property type="term" value="F:oxidoreductase activity"/>
    <property type="evidence" value="ECO:0007669"/>
    <property type="project" value="InterPro"/>
</dbReference>
<keyword evidence="2" id="KW-0288">FMN</keyword>
<dbReference type="InterPro" id="IPR029039">
    <property type="entry name" value="Flavoprotein-like_sf"/>
</dbReference>
<reference evidence="4 5" key="1">
    <citation type="journal article" date="2011" name="Stand. Genomic Sci.">
        <title>Complete genome sequence of Desulfobulbus propionicus type strain (1pr3).</title>
        <authorList>
            <person name="Pagani I."/>
            <person name="Lapidus A."/>
            <person name="Nolan M."/>
            <person name="Lucas S."/>
            <person name="Hammon N."/>
            <person name="Deshpande S."/>
            <person name="Cheng J.F."/>
            <person name="Chertkov O."/>
            <person name="Davenport K."/>
            <person name="Tapia R."/>
            <person name="Han C."/>
            <person name="Goodwin L."/>
            <person name="Pitluck S."/>
            <person name="Liolios K."/>
            <person name="Mavromatis K."/>
            <person name="Ivanova N."/>
            <person name="Mikhailova N."/>
            <person name="Pati A."/>
            <person name="Chen A."/>
            <person name="Palaniappan K."/>
            <person name="Land M."/>
            <person name="Hauser L."/>
            <person name="Chang Y.J."/>
            <person name="Jeffries C.D."/>
            <person name="Detter J.C."/>
            <person name="Brambilla E."/>
            <person name="Kannan K.P."/>
            <person name="Djao O.D."/>
            <person name="Rohde M."/>
            <person name="Pukall R."/>
            <person name="Spring S."/>
            <person name="Goker M."/>
            <person name="Sikorski J."/>
            <person name="Woyke T."/>
            <person name="Bristow J."/>
            <person name="Eisen J.A."/>
            <person name="Markowitz V."/>
            <person name="Hugenholtz P."/>
            <person name="Kyrpides N.C."/>
            <person name="Klenk H.P."/>
        </authorList>
    </citation>
    <scope>NUCLEOTIDE SEQUENCE [LARGE SCALE GENOMIC DNA]</scope>
    <source>
        <strain evidence="5">ATCC 33891 / DSM 2032 / 1pr3</strain>
    </source>
</reference>
<name>A0A7U3YL09_DESPD</name>
<dbReference type="AlphaFoldDB" id="A0A7U3YL09"/>
<dbReference type="PANTHER" id="PTHR43278">
    <property type="entry name" value="NAD(P)H-DEPENDENT FMN-CONTAINING OXIDOREDUCTASE YWQN-RELATED"/>
    <property type="match status" value="1"/>
</dbReference>
<evidence type="ECO:0000256" key="1">
    <source>
        <dbReference type="ARBA" id="ARBA00022630"/>
    </source>
</evidence>
<dbReference type="KEGG" id="dpr:Despr_1154"/>
<dbReference type="SUPFAM" id="SSF52218">
    <property type="entry name" value="Flavoproteins"/>
    <property type="match status" value="1"/>
</dbReference>
<evidence type="ECO:0000313" key="5">
    <source>
        <dbReference type="Proteomes" id="UP000006365"/>
    </source>
</evidence>
<dbReference type="InterPro" id="IPR051796">
    <property type="entry name" value="ISF_SsuE-like"/>
</dbReference>
<evidence type="ECO:0000259" key="3">
    <source>
        <dbReference type="Pfam" id="PF03358"/>
    </source>
</evidence>
<organism evidence="4 5">
    <name type="scientific">Desulfobulbus propionicus (strain ATCC 33891 / DSM 2032 / VKM B-1956 / 1pr3)</name>
    <dbReference type="NCBI Taxonomy" id="577650"/>
    <lineage>
        <taxon>Bacteria</taxon>
        <taxon>Pseudomonadati</taxon>
        <taxon>Thermodesulfobacteriota</taxon>
        <taxon>Desulfobulbia</taxon>
        <taxon>Desulfobulbales</taxon>
        <taxon>Desulfobulbaceae</taxon>
        <taxon>Desulfobulbus</taxon>
    </lineage>
</organism>
<dbReference type="RefSeq" id="WP_015723867.1">
    <property type="nucleotide sequence ID" value="NC_014972.1"/>
</dbReference>
<dbReference type="InterPro" id="IPR005025">
    <property type="entry name" value="FMN_Rdtase-like_dom"/>
</dbReference>
<dbReference type="Gene3D" id="3.40.50.360">
    <property type="match status" value="1"/>
</dbReference>
<keyword evidence="5" id="KW-1185">Reference proteome</keyword>
<gene>
    <name evidence="4" type="ordered locus">Despr_1154</name>
</gene>
<dbReference type="PANTHER" id="PTHR43278:SF2">
    <property type="entry name" value="IRON-SULFUR FLAVOPROTEIN"/>
    <property type="match status" value="1"/>
</dbReference>
<evidence type="ECO:0000313" key="4">
    <source>
        <dbReference type="EMBL" id="ADW17325.1"/>
    </source>
</evidence>
<feature type="domain" description="NADPH-dependent FMN reductase-like" evidence="3">
    <location>
        <begin position="1"/>
        <end position="106"/>
    </location>
</feature>
<protein>
    <submittedName>
        <fullName evidence="4">NADPH-dependent FMN reductase</fullName>
    </submittedName>
</protein>